<dbReference type="InterPro" id="IPR036236">
    <property type="entry name" value="Znf_C2H2_sf"/>
</dbReference>
<dbReference type="GO" id="GO:0008270">
    <property type="term" value="F:zinc ion binding"/>
    <property type="evidence" value="ECO:0007669"/>
    <property type="project" value="UniProtKB-KW"/>
</dbReference>
<proteinExistence type="predicted"/>
<dbReference type="SMART" id="SM00355">
    <property type="entry name" value="ZnF_C2H2"/>
    <property type="match status" value="4"/>
</dbReference>
<dbReference type="AlphaFoldDB" id="W6QR68"/>
<dbReference type="Pfam" id="PF13894">
    <property type="entry name" value="zf-C2H2_4"/>
    <property type="match status" value="1"/>
</dbReference>
<dbReference type="PANTHER" id="PTHR38846">
    <property type="entry name" value="C3H1-TYPE DOMAIN-CONTAINING PROTEIN"/>
    <property type="match status" value="1"/>
</dbReference>
<feature type="domain" description="C2H2-type" evidence="5">
    <location>
        <begin position="60"/>
        <end position="86"/>
    </location>
</feature>
<dbReference type="EMBL" id="HG792016">
    <property type="protein sequence ID" value="CDM32042.1"/>
    <property type="molecule type" value="Genomic_DNA"/>
</dbReference>
<dbReference type="OrthoDB" id="6105938at2759"/>
<keyword evidence="2 4" id="KW-0863">Zinc-finger</keyword>
<feature type="domain" description="C2H2-type" evidence="5">
    <location>
        <begin position="31"/>
        <end position="56"/>
    </location>
</feature>
<dbReference type="Pfam" id="PF12171">
    <property type="entry name" value="zf-C2H2_jaz"/>
    <property type="match status" value="2"/>
</dbReference>
<name>W6QR68_PENRF</name>
<dbReference type="PANTHER" id="PTHR38846:SF1">
    <property type="entry name" value="C3H1-TYPE DOMAIN-CONTAINING PROTEIN"/>
    <property type="match status" value="1"/>
</dbReference>
<evidence type="ECO:0000259" key="5">
    <source>
        <dbReference type="PROSITE" id="PS50157"/>
    </source>
</evidence>
<gene>
    <name evidence="6" type="ORF">PROQFM164_S02g002193</name>
</gene>
<evidence type="ECO:0000256" key="1">
    <source>
        <dbReference type="ARBA" id="ARBA00022723"/>
    </source>
</evidence>
<keyword evidence="7" id="KW-1185">Reference proteome</keyword>
<feature type="domain" description="C2H2-type" evidence="5">
    <location>
        <begin position="1"/>
        <end position="28"/>
    </location>
</feature>
<dbReference type="OMA" id="DCEPCNR"/>
<dbReference type="Proteomes" id="UP000030686">
    <property type="component" value="Unassembled WGS sequence"/>
</dbReference>
<accession>W6QR68</accession>
<evidence type="ECO:0000313" key="7">
    <source>
        <dbReference type="Proteomes" id="UP000030686"/>
    </source>
</evidence>
<dbReference type="InterPro" id="IPR013087">
    <property type="entry name" value="Znf_C2H2_type"/>
</dbReference>
<dbReference type="STRING" id="1365484.W6QR68"/>
<dbReference type="PROSITE" id="PS50157">
    <property type="entry name" value="ZINC_FINGER_C2H2_2"/>
    <property type="match status" value="4"/>
</dbReference>
<sequence length="284" mass="33086">MECCKLCDRSFSDRQAFQQHMRDAPVHTLTFRCDPCNRTFVSQSALDQHLRDSPVHIITYDCEPCSRSFVSQSALDQHVQNSPAHAVSFNCELCNRSFGSQDALDQHIQYSKAHIAPTSTPLDKFFRSFPRFRYNPKLPPSESYAQLREFCGWEKENPDGEKAWKKYQSALEAEVKMWFGAEDDLDAWHSLCRAIGIEPLPETCKQAVRVIRGVFVNIIDLIDWARSGSTTNRVQRFSSLEQLRKYTKQTGKVFHNRLDEDDDGNVVLRHLLRFLFNTNRRYYY</sequence>
<dbReference type="Pfam" id="PF12874">
    <property type="entry name" value="zf-met"/>
    <property type="match status" value="1"/>
</dbReference>
<evidence type="ECO:0000313" key="6">
    <source>
        <dbReference type="EMBL" id="CDM32042.1"/>
    </source>
</evidence>
<keyword evidence="1" id="KW-0479">Metal-binding</keyword>
<protein>
    <submittedName>
        <fullName evidence="6">Zinc finger, C2H2-like</fullName>
    </submittedName>
</protein>
<reference evidence="6" key="1">
    <citation type="journal article" date="2014" name="Nat. Commun.">
        <title>Multiple recent horizontal transfers of a large genomic region in cheese making fungi.</title>
        <authorList>
            <person name="Cheeseman K."/>
            <person name="Ropars J."/>
            <person name="Renault P."/>
            <person name="Dupont J."/>
            <person name="Gouzy J."/>
            <person name="Branca A."/>
            <person name="Abraham A.L."/>
            <person name="Ceppi M."/>
            <person name="Conseiller E."/>
            <person name="Debuchy R."/>
            <person name="Malagnac F."/>
            <person name="Goarin A."/>
            <person name="Silar P."/>
            <person name="Lacoste S."/>
            <person name="Sallet E."/>
            <person name="Bensimon A."/>
            <person name="Giraud T."/>
            <person name="Brygoo Y."/>
        </authorList>
    </citation>
    <scope>NUCLEOTIDE SEQUENCE [LARGE SCALE GENOMIC DNA]</scope>
    <source>
        <strain evidence="6">FM164</strain>
    </source>
</reference>
<evidence type="ECO:0000256" key="4">
    <source>
        <dbReference type="PROSITE-ProRule" id="PRU00042"/>
    </source>
</evidence>
<evidence type="ECO:0000256" key="3">
    <source>
        <dbReference type="ARBA" id="ARBA00022833"/>
    </source>
</evidence>
<organism evidence="6 7">
    <name type="scientific">Penicillium roqueforti (strain FM164)</name>
    <dbReference type="NCBI Taxonomy" id="1365484"/>
    <lineage>
        <taxon>Eukaryota</taxon>
        <taxon>Fungi</taxon>
        <taxon>Dikarya</taxon>
        <taxon>Ascomycota</taxon>
        <taxon>Pezizomycotina</taxon>
        <taxon>Eurotiomycetes</taxon>
        <taxon>Eurotiomycetidae</taxon>
        <taxon>Eurotiales</taxon>
        <taxon>Aspergillaceae</taxon>
        <taxon>Penicillium</taxon>
    </lineage>
</organism>
<dbReference type="Gene3D" id="3.30.160.60">
    <property type="entry name" value="Classic Zinc Finger"/>
    <property type="match status" value="2"/>
</dbReference>
<keyword evidence="3" id="KW-0862">Zinc</keyword>
<feature type="domain" description="C2H2-type" evidence="5">
    <location>
        <begin position="89"/>
        <end position="119"/>
    </location>
</feature>
<evidence type="ECO:0000256" key="2">
    <source>
        <dbReference type="ARBA" id="ARBA00022771"/>
    </source>
</evidence>
<dbReference type="InterPro" id="IPR022755">
    <property type="entry name" value="Znf_C2H2_jaz"/>
</dbReference>
<dbReference type="SUPFAM" id="SSF57667">
    <property type="entry name" value="beta-beta-alpha zinc fingers"/>
    <property type="match status" value="2"/>
</dbReference>